<dbReference type="Proteomes" id="UP000094444">
    <property type="component" value="Unassembled WGS sequence"/>
</dbReference>
<dbReference type="AlphaFoldDB" id="A0A2P5HRV1"/>
<sequence>MARWLAWPGEVGVHRRPMRPRLEHFVRSDGSTARRLITTFLKSLLGAEVFADPGEDRCSREHSAKPSLGLGLEPRWRCRQSSDPVMIKAVPPSTAPGSTK</sequence>
<protein>
    <submittedName>
        <fullName evidence="1">Uncharacterized protein</fullName>
    </submittedName>
</protein>
<organism evidence="1 2">
    <name type="scientific">Diaporthe helianthi</name>
    <dbReference type="NCBI Taxonomy" id="158607"/>
    <lineage>
        <taxon>Eukaryota</taxon>
        <taxon>Fungi</taxon>
        <taxon>Dikarya</taxon>
        <taxon>Ascomycota</taxon>
        <taxon>Pezizomycotina</taxon>
        <taxon>Sordariomycetes</taxon>
        <taxon>Sordariomycetidae</taxon>
        <taxon>Diaporthales</taxon>
        <taxon>Diaporthaceae</taxon>
        <taxon>Diaporthe</taxon>
    </lineage>
</organism>
<name>A0A2P5HRV1_DIAHE</name>
<keyword evidence="2" id="KW-1185">Reference proteome</keyword>
<accession>A0A2P5HRV1</accession>
<dbReference type="InParanoid" id="A0A2P5HRV1"/>
<proteinExistence type="predicted"/>
<dbReference type="EMBL" id="MAVT02000896">
    <property type="protein sequence ID" value="POS72925.1"/>
    <property type="molecule type" value="Genomic_DNA"/>
</dbReference>
<reference evidence="1" key="1">
    <citation type="submission" date="2017-09" db="EMBL/GenBank/DDBJ databases">
        <title>Polyketide synthases of a Diaporthe helianthi virulent isolate.</title>
        <authorList>
            <person name="Baroncelli R."/>
        </authorList>
    </citation>
    <scope>NUCLEOTIDE SEQUENCE [LARGE SCALE GENOMIC DNA]</scope>
    <source>
        <strain evidence="1">7/96</strain>
    </source>
</reference>
<comment type="caution">
    <text evidence="1">The sequence shown here is derived from an EMBL/GenBank/DDBJ whole genome shotgun (WGS) entry which is preliminary data.</text>
</comment>
<gene>
    <name evidence="1" type="ORF">DHEL01_v208681</name>
</gene>
<evidence type="ECO:0000313" key="1">
    <source>
        <dbReference type="EMBL" id="POS72925.1"/>
    </source>
</evidence>
<evidence type="ECO:0000313" key="2">
    <source>
        <dbReference type="Proteomes" id="UP000094444"/>
    </source>
</evidence>